<dbReference type="SUPFAM" id="SSF51126">
    <property type="entry name" value="Pectin lyase-like"/>
    <property type="match status" value="5"/>
</dbReference>
<evidence type="ECO:0000256" key="12">
    <source>
        <dbReference type="SAM" id="MobiDB-lite"/>
    </source>
</evidence>
<dbReference type="SUPFAM" id="SSF49313">
    <property type="entry name" value="Cadherin-like"/>
    <property type="match status" value="3"/>
</dbReference>
<dbReference type="InterPro" id="IPR011050">
    <property type="entry name" value="Pectin_lyase_fold/virulence"/>
</dbReference>
<dbReference type="InterPro" id="IPR002126">
    <property type="entry name" value="Cadherin-like_dom"/>
</dbReference>
<sequence length="4459" mass="485177">MKFGVKCGVHLLVVLLHLAVAQDIQYVYVTQVGGSYYRNHTMPLSGSPYIATHEIIVGEDATLTIEAGVEILFDEGVGMTVVGQLHAVGSADKRIVFDRKETPPDDPVYNITRDPNVRLVGPTVNQGLLEIRHDGEWGTVCHDRGWRDSEAKVACRHLGFVTGREDYQYGDGKGRITMSDLSCFGNEENLYGCRYREMGTAPDCDGNRRDLGVVCEGISRVNSVFWNGIRLVPSSAGKVSRLEHVDVLHAGQDDGTGTTVGISIKTCSPVLRDVNVKYSAGAGVKVQGATTEVNMADCSIEENQGPGIIIEDQAADVNIQNTRVSKNFPYGAQVIRGSPGCTTTFTDSAFTENFGTGLLRDTVRSDIVLSGSNFSSNTHFGLDSINSQMSTLLIQSCTLNSNGLDGVLIQQEASTIALSERSFSIDQSSLSGNLRRGMTVSIMYPPYNSRDHRTLFNVTGSEVSGNLEGAIDISVEGSTSTCYPSLLLDNTVFKTNGGDVVTISGSWSDVGVKNNVFQENRCEQNNVLFFTGQEKNVSCSFNTFQENLCKRLGLFDVTELADVNYIQQTFTENVFADNEYDPPFLYKSDPLRDYCTLEFSGEWRPISVTHNSFQQDVSRFDLCSTVWTHSWEGPTIDAIYNWWGTDDEDVIRQKIFDYNDWNSGAQVTYSPFLDSAGGNPVDAIGNPNPTAQAFGGLLFNDLHIPKGSSPVLMKSDLTILPGATLTLDPGVEVEAAPGVGILNYGHINMVGSDTEPVILGAQSNDNIASTGNLLRVPGHGGLEVFHAGTWKSVCYDYRDWDRYNNNLVIACRQLGRGPPRSVSGTSFGASQKIVVRCDGGEESFQQCNFYDVAPDNHRCGNQARIICEPTPGWGGVRSYGQGETMIEHMLFKDIGQLHNKRSSALSIQSIHVHSVPTLQNIEIDRCFQSRAGVEVFAPSSQITVQHLRASACVAESVVSVIDPSDSVIISNVSVTGGRTLSNSAGIRVESLSKLSLNGLQASGRGSILPLRLMCEGEQQVRVQAGTSLILTNYRPTETTIECTKTFVTEQDHVLRIHFHQSSFYSRNKLQLYGSVQADTVNLLGQLNRPDQSFESVGAMTLVLEVTNGGLADFIAKIEATPEHDSPDTTFSEPTMAIVNTISTNNAYGLKLSGGVGNLTIENSETPSNSYGLDIDQWTGNVAISQFKTGRASTRGIRLSSIQGTATLVNVDALAHSNEAVQFDSSTGGARYFMKNATLRSTNNIGMVVDIRGNSQLHLDDVRFLESKRGGALINGQTSGVQEPGVTVTNSVFNMNKRFAFQISGIASKVDISRNAFERNVCPHAGVLVLSAVAETQNISSNKFTQNNARRAIHSSNLEWSNNIRDSESVIDDNIFSDNFYSYEDTDGNFQHDINIRNTSCTLQFDGYRRAIRFHRNVLDNPSFDHEVCSNIPSRSAEDFVDGRFNWWGTTIENDVRGAIFDFDDHSDHAGVAYLPYLTSSDVTIIPPTNPVSNTDMPLPLLGGRLYRDLHLTRNNSPYIITSDLTILPNVTLTIDPGVEVQAYPCVGLLNLGTLVANGTKQQPITFGPSSNTTTHVSPVKSSLFRLTDGIYPWEGELEVFHEGRWYNVCSGYFNNEEMEVLCRDFGYGPQLDTHSYSLSRDVDSVRISSHSYFDCQGDEEKLIHCYKRESVFSRQQCSSGYFVRCSPISTHSTLLDTTCSSHAWGGLRMASDESFVLNHVQISGSGTLHSKTASGLSIEKVGGRVSNVLIKNCTGSGLEIFGPGSETSVINSEIRQCQADTGIVIYGTQGDVHVSRARVIDNSFVTGGVSLFPWEAYVNRENFENVIGICDSEEDLFLTAGAYFVYETKKTGNSQCVKHIHAGIGQDIHLRVIVARFKPYSSKLRVYSDKNQQQFLGEVNYRDPQHNMVFHSTDVISLNVQLSSNRDDEDVYLELQIARSSAPARRTITDSVFSNNNGTVVNITTLSETEVAISRTSLTANTPRNGEDLQATIFLNTSDIHCTIHNNYFLDNSIKGLVGRNLGSSALALVHNTFDTNHGQGSVDLTNDGTGDCQALIVGNDFVSNDASSDFSIIALGKTTGTVKKNRFEHNTALYVVDWQVRENNRQSQIFSHNRLEHNSGQRPGYKHTVAMSGPDVHLHQNVLINPANDAELIALNTWSSAHVDATNNWWGFNQSAVIAERIRDSRDRPELPDVLFEPFLQEDPEKGVCRYPWFQDDEEQLGYCYLYKGAARTLIDAWDSCKEQYAQVVMKASDKELHFLSATLQREMDDVKSALEPEPFWADQELSSAEQACWVYRQNAGVSDVLTAQCDSRYPFFCKLPVARGCLNDCSRNGACLETTCYCDRGWSGSDCSQPNCQDLDDCGEFGVCVGPNVCRCRNGWQGRGCTVSYCSRFDTCKSCVQSVGCGWCDQTQSCESGLYGGPDVIPCPTWFYHNCFTVGNKGLCSDDIEVVDCEYRQCNSSLSTTTVESCLRCQDVEGCFKDTEDGYCKVWDQSRCPKGFVYPLYNDTTRIEKVLTGHNVKYVPSDGAPLYHCQVRFSSWGATLFIQEGELDVQLGQVLSSPQAGGVLHKVEQVVAEGAYTLVAAHPATLEDMFNYADFSQRVRLEPVVDFSTMEQEPPLSVIQNVMRGNGTFQGDNTHVIDPDVTVYKCVGPSGSLRLVVHESDPNLPDITVGDVIVGNRSNGMLEFVTSLSNTAFGTVIQTNLADCSGGLYSILERFPTVSGQDVPPPLSCSGGTTGETGLLITEARDLLLQQGRVVVGRKTGRFAAKVLSKRVATGSGFIVMDVEPITIDASQRSSGVENSAMRWDIAGEDVVMTSSFQLTASVNVSFTADIGLSNTLSTVGYRRRTLEKSEVQFIGGKVEIELAGEAVTFRGFMRAYTGSLSLQTNKEKVLVCIMDDVCIPGEKWASVSMEYALHASSAGSMKMASTVTKPDIDASAGRSPQDGSQWFQFDQNEEASSSRITIASYEGEALKSDKFVVMEMMATPTFYLDLPVRDEYQVDTPTSGLQQLFGHIEEDIFPYRMTASVEAKALLRTSTETCSQECPHADRPQRVGVTSQLEHLKGRLDVDLTTVVHSQEKVWRDGTWMDSDLYCAAQTTNITTCDKVCYCGGDPSLAHPVDTSVCQCPCTCSDGTVSFKHPDIPGGECNCERCPDGSMKVPDEEGRLRCPCLCADNSTREMIPGGGGKCDCSCPCADGSSDVIAADGSCPCRCTCRNCQESVLGPHGCLCTDSCPDCENGEEPVWVGCSCKCPQKTECGAPPTCVVGRIGVDCRQPDCRPCQDCSGNGHCRSSADSCQSSCVCHSQWFGDCCHLRRPRPVGGDPHLQTLDGRAFDYHGIGEFWDCKSPENDFGVQTRMFGFRGASLIGAAAVKTGHSVVTITTPEHATGNSLPSLRIDGSLQTISSGQTYALNNGTVHLLVEIPSTAVSQSGEVKLFSFTFESGASVAFDIRFSPKMGRQYLNVIFSPTAGFKEKTQGLCGYMDDDEDNDFTGPDGTLHGDAPSFAESWRIITTHHGSGLLGSWSWDSSNFHPDDVMDNAYTDQSYKPTLGLDGPTPEQRKVAEETCAQLGLSGVLLEECIFDVVITNDTTFSQQEVFKLGCPSQCSGRGRCVNNTCECMPGWSGPDCDVGNCTDCSAEHGKCVLGFCQCEPGWEGTSCSQRATCHAVNNCTDEQHGLCVKTNICACVPGYIGTDCSEIPTCYKTDNCTSRGVCVDHDTCLCDKDYTGDKCDKFSCRNLDTCTGHGRCVDIDVCACDWGWTGSSCAVPDCPLVNHCSRHGDCVAPDLCRCYPGYDGKDCSLVQTCPELNNCSSNGICVRNESSGNHTCRCFNGYDKDDCSRPDCSGRNDCSGRGVCVEPMLCECDKGYGGVNCTEFSCEKNNYCSGHGDCTNYDVCTCHTSWSGEACTIPDCTAVSNCSSRGTCLAPDTCACYPGYEGHGCELESAPNVHRPNFTQDIYRIQVVENTPVGTVVATVRAADNDTGINGEVKYRAVELTNTTALTLVPGTADIVTTMELDFEAIGGKEFELIVEAIDGGAPTLTGTATVVMTVIDDNDNIPALNIAEESEVHVVLSAPIGHEVITINASDHDVSASFSNVTFSLASANDFFVIDEMNGRIQVQRALQIGTYPLEVVASDGGFPAKARRATVRAVVSRISANTPPVCQPQNGPAHLNADISKPGDVVTTVSALDHDVGPAGDLGYSISDRKGNLSSEFQVDSTTGNILLATTLNHSSVNISFVSLTVRATDLGTPSLDCDLRVNIVITKDQSPPVNVTFPPEWFTTQMDDSLLTTTVQGLNTTAQGLNTTGQGLNTTGQGLNTTGQDLNTTGQDLNTTGQDQIGTAVETNEGVTSPSTIGAIPAQLTNWYQRPEYIGAIAGGIMGVLLSVSVLIYVIKRRNLRAKVLPEEEKEEEPRPKTPNRKERSPQAWVTPGPAPTSTVYNNRAFRAYPNEAVLT</sequence>
<keyword evidence="9" id="KW-0106">Calcium</keyword>
<proteinExistence type="predicted"/>
<dbReference type="InterPro" id="IPR039448">
    <property type="entry name" value="Beta_helix"/>
</dbReference>
<name>A0A8K0F310_BRALA</name>
<dbReference type="InterPro" id="IPR015919">
    <property type="entry name" value="Cadherin-like_sf"/>
</dbReference>
<feature type="transmembrane region" description="Helical" evidence="13">
    <location>
        <begin position="4376"/>
        <end position="4398"/>
    </location>
</feature>
<comment type="subcellular location">
    <subcellularLocation>
        <location evidence="1">Membrane</location>
        <topology evidence="1">Single-pass membrane protein</topology>
    </subcellularLocation>
</comment>
<dbReference type="SUPFAM" id="SSF56436">
    <property type="entry name" value="C-type lectin-like"/>
    <property type="match status" value="1"/>
</dbReference>
<feature type="disulfide bond" evidence="10">
    <location>
        <begin position="3794"/>
        <end position="3803"/>
    </location>
</feature>
<dbReference type="InterPro" id="IPR001190">
    <property type="entry name" value="SRCR"/>
</dbReference>
<feature type="disulfide bond" evidence="10">
    <location>
        <begin position="3815"/>
        <end position="3832"/>
    </location>
</feature>
<dbReference type="Pfam" id="PF25024">
    <property type="entry name" value="EGF_TEN"/>
    <property type="match status" value="1"/>
</dbReference>
<feature type="compositionally biased region" description="Basic and acidic residues" evidence="12">
    <location>
        <begin position="4409"/>
        <end position="4428"/>
    </location>
</feature>
<feature type="domain" description="EGF-like" evidence="15">
    <location>
        <begin position="3702"/>
        <end position="3736"/>
    </location>
</feature>
<dbReference type="Gene3D" id="3.10.250.10">
    <property type="entry name" value="SRCR-like domain"/>
    <property type="match status" value="3"/>
</dbReference>
<dbReference type="InterPro" id="IPR000742">
    <property type="entry name" value="EGF"/>
</dbReference>
<gene>
    <name evidence="19" type="primary">TNC</name>
    <name evidence="19" type="ORF">BLAG_LOCUS24623</name>
</gene>
<dbReference type="PANTHER" id="PTHR47653">
    <property type="entry name" value="PROTEIN BARK BEETLE"/>
    <property type="match status" value="1"/>
</dbReference>
<evidence type="ECO:0000256" key="7">
    <source>
        <dbReference type="ARBA" id="ARBA00023157"/>
    </source>
</evidence>
<feature type="disulfide bond" evidence="11">
    <location>
        <begin position="837"/>
        <end position="847"/>
    </location>
</feature>
<dbReference type="GO" id="GO:0016020">
    <property type="term" value="C:membrane"/>
    <property type="evidence" value="ECO:0007669"/>
    <property type="project" value="UniProtKB-SubCell"/>
</dbReference>
<keyword evidence="4" id="KW-0677">Repeat</keyword>
<feature type="domain" description="EGF-like" evidence="15">
    <location>
        <begin position="3805"/>
        <end position="3844"/>
    </location>
</feature>
<accession>A0A8K0F310</accession>
<feature type="disulfide bond" evidence="10">
    <location>
        <begin position="2378"/>
        <end position="2387"/>
    </location>
</feature>
<comment type="caution">
    <text evidence="11">Lacks conserved residue(s) required for the propagation of feature annotation.</text>
</comment>
<dbReference type="InterPro" id="IPR012334">
    <property type="entry name" value="Pectin_lyas_fold"/>
</dbReference>
<evidence type="ECO:0000259" key="15">
    <source>
        <dbReference type="PROSITE" id="PS50026"/>
    </source>
</evidence>
<feature type="disulfide bond" evidence="10">
    <location>
        <begin position="3726"/>
        <end position="3735"/>
    </location>
</feature>
<feature type="domain" description="Cadherin" evidence="16">
    <location>
        <begin position="4182"/>
        <end position="4284"/>
    </location>
</feature>
<feature type="disulfide bond" evidence="10">
    <location>
        <begin position="3834"/>
        <end position="3843"/>
    </location>
</feature>
<evidence type="ECO:0000256" key="14">
    <source>
        <dbReference type="SAM" id="SignalP"/>
    </source>
</evidence>
<keyword evidence="3 14" id="KW-0732">Signal</keyword>
<keyword evidence="2 13" id="KW-0812">Transmembrane</keyword>
<dbReference type="PROSITE" id="PS00022">
    <property type="entry name" value="EGF_1"/>
    <property type="match status" value="5"/>
</dbReference>
<dbReference type="SMART" id="SM00202">
    <property type="entry name" value="SR"/>
    <property type="match status" value="3"/>
</dbReference>
<dbReference type="SMART" id="SM00216">
    <property type="entry name" value="VWD"/>
    <property type="match status" value="1"/>
</dbReference>
<dbReference type="SUPFAM" id="SSF56487">
    <property type="entry name" value="SRCR-like"/>
    <property type="match status" value="3"/>
</dbReference>
<evidence type="ECO:0000256" key="9">
    <source>
        <dbReference type="PROSITE-ProRule" id="PRU00043"/>
    </source>
</evidence>
<keyword evidence="10" id="KW-0245">EGF-like domain</keyword>
<dbReference type="PROSITE" id="PS01186">
    <property type="entry name" value="EGF_2"/>
    <property type="match status" value="6"/>
</dbReference>
<dbReference type="InterPro" id="IPR053243">
    <property type="entry name" value="SJ_maturation_regulator"/>
</dbReference>
<keyword evidence="20" id="KW-1185">Reference proteome</keyword>
<feature type="disulfide bond" evidence="11">
    <location>
        <begin position="1655"/>
        <end position="1665"/>
    </location>
</feature>
<organism evidence="19 20">
    <name type="scientific">Branchiostoma lanceolatum</name>
    <name type="common">Common lancelet</name>
    <name type="synonym">Amphioxus lanceolatum</name>
    <dbReference type="NCBI Taxonomy" id="7740"/>
    <lineage>
        <taxon>Eukaryota</taxon>
        <taxon>Metazoa</taxon>
        <taxon>Chordata</taxon>
        <taxon>Cephalochordata</taxon>
        <taxon>Leptocardii</taxon>
        <taxon>Amphioxiformes</taxon>
        <taxon>Branchiostomatidae</taxon>
        <taxon>Branchiostoma</taxon>
    </lineage>
</organism>
<evidence type="ECO:0000256" key="8">
    <source>
        <dbReference type="ARBA" id="ARBA00023180"/>
    </source>
</evidence>
<feature type="domain" description="VWFD" evidence="18">
    <location>
        <begin position="3320"/>
        <end position="3523"/>
    </location>
</feature>
<feature type="domain" description="SRCR" evidence="17">
    <location>
        <begin position="117"/>
        <end position="216"/>
    </location>
</feature>
<feature type="chain" id="PRO_5035441785" evidence="14">
    <location>
        <begin position="22"/>
        <end position="4459"/>
    </location>
</feature>
<dbReference type="Gene3D" id="2.10.25.10">
    <property type="entry name" value="Laminin"/>
    <property type="match status" value="7"/>
</dbReference>
<dbReference type="SMART" id="SM00181">
    <property type="entry name" value="EGF"/>
    <property type="match status" value="12"/>
</dbReference>
<feature type="region of interest" description="Disordered" evidence="12">
    <location>
        <begin position="4409"/>
        <end position="4445"/>
    </location>
</feature>
<evidence type="ECO:0000313" key="19">
    <source>
        <dbReference type="EMBL" id="CAH1273219.1"/>
    </source>
</evidence>
<evidence type="ECO:0000256" key="4">
    <source>
        <dbReference type="ARBA" id="ARBA00022737"/>
    </source>
</evidence>
<dbReference type="InterPro" id="IPR006626">
    <property type="entry name" value="PbH1"/>
</dbReference>
<evidence type="ECO:0000256" key="10">
    <source>
        <dbReference type="PROSITE-ProRule" id="PRU00076"/>
    </source>
</evidence>
<dbReference type="PROSITE" id="PS51233">
    <property type="entry name" value="VWFD"/>
    <property type="match status" value="1"/>
</dbReference>
<dbReference type="Pfam" id="PF00028">
    <property type="entry name" value="Cadherin"/>
    <property type="match status" value="3"/>
</dbReference>
<feature type="domain" description="Cadherin" evidence="16">
    <location>
        <begin position="4067"/>
        <end position="4168"/>
    </location>
</feature>
<dbReference type="InterPro" id="IPR036772">
    <property type="entry name" value="SRCR-like_dom_sf"/>
</dbReference>
<feature type="domain" description="EGF-like" evidence="15">
    <location>
        <begin position="3770"/>
        <end position="3804"/>
    </location>
</feature>
<dbReference type="InterPro" id="IPR001846">
    <property type="entry name" value="VWF_type-D"/>
</dbReference>
<evidence type="ECO:0000313" key="20">
    <source>
        <dbReference type="Proteomes" id="UP000838412"/>
    </source>
</evidence>
<dbReference type="PROSITE" id="PS50268">
    <property type="entry name" value="CADHERIN_2"/>
    <property type="match status" value="3"/>
</dbReference>
<keyword evidence="7 11" id="KW-1015">Disulfide bond</keyword>
<evidence type="ECO:0000256" key="3">
    <source>
        <dbReference type="ARBA" id="ARBA00022729"/>
    </source>
</evidence>
<feature type="domain" description="EGF-like" evidence="15">
    <location>
        <begin position="3912"/>
        <end position="3946"/>
    </location>
</feature>
<keyword evidence="6 13" id="KW-0472">Membrane</keyword>
<dbReference type="PROSITE" id="PS50287">
    <property type="entry name" value="SRCR_2"/>
    <property type="match status" value="3"/>
</dbReference>
<dbReference type="InterPro" id="IPR016187">
    <property type="entry name" value="CTDL_fold"/>
</dbReference>
<feature type="disulfide bond" evidence="11">
    <location>
        <begin position="183"/>
        <end position="193"/>
    </location>
</feature>
<dbReference type="GO" id="GO:0045217">
    <property type="term" value="P:cell-cell junction maintenance"/>
    <property type="evidence" value="ECO:0007669"/>
    <property type="project" value="TreeGrafter"/>
</dbReference>
<dbReference type="SMART" id="SM00112">
    <property type="entry name" value="CA"/>
    <property type="match status" value="3"/>
</dbReference>
<protein>
    <submittedName>
        <fullName evidence="19">TNC protein</fullName>
    </submittedName>
</protein>
<keyword evidence="8" id="KW-0325">Glycoprotein</keyword>
<evidence type="ECO:0000256" key="13">
    <source>
        <dbReference type="SAM" id="Phobius"/>
    </source>
</evidence>
<feature type="disulfide bond" evidence="10">
    <location>
        <begin position="3868"/>
        <end position="3877"/>
    </location>
</feature>
<dbReference type="SMART" id="SM00710">
    <property type="entry name" value="PbH1"/>
    <property type="match status" value="13"/>
</dbReference>
<dbReference type="Proteomes" id="UP000838412">
    <property type="component" value="Chromosome 9"/>
</dbReference>
<dbReference type="PROSITE" id="PS50026">
    <property type="entry name" value="EGF_3"/>
    <property type="match status" value="6"/>
</dbReference>
<feature type="disulfide bond" evidence="10">
    <location>
        <begin position="3936"/>
        <end position="3945"/>
    </location>
</feature>
<dbReference type="GO" id="GO:0007156">
    <property type="term" value="P:homophilic cell adhesion via plasma membrane adhesion molecules"/>
    <property type="evidence" value="ECO:0007669"/>
    <property type="project" value="InterPro"/>
</dbReference>
<evidence type="ECO:0000259" key="17">
    <source>
        <dbReference type="PROSITE" id="PS50287"/>
    </source>
</evidence>
<evidence type="ECO:0000259" key="18">
    <source>
        <dbReference type="PROSITE" id="PS51233"/>
    </source>
</evidence>
<feature type="signal peptide" evidence="14">
    <location>
        <begin position="1"/>
        <end position="21"/>
    </location>
</feature>
<feature type="domain" description="Cadherin" evidence="16">
    <location>
        <begin position="3959"/>
        <end position="4065"/>
    </location>
</feature>
<dbReference type="FunFam" id="2.10.25.10:FF:001114">
    <property type="entry name" value="Uncharacterized protein"/>
    <property type="match status" value="1"/>
</dbReference>
<feature type="domain" description="EGF-like" evidence="15">
    <location>
        <begin position="3845"/>
        <end position="3878"/>
    </location>
</feature>
<feature type="domain" description="SRCR" evidence="17">
    <location>
        <begin position="1584"/>
        <end position="1700"/>
    </location>
</feature>
<feature type="domain" description="EGF-like" evidence="15">
    <location>
        <begin position="2354"/>
        <end position="2388"/>
    </location>
</feature>
<dbReference type="PRINTS" id="PR00205">
    <property type="entry name" value="CADHERIN"/>
</dbReference>
<dbReference type="CDD" id="cd11304">
    <property type="entry name" value="Cadherin_repeat"/>
    <property type="match status" value="3"/>
</dbReference>
<dbReference type="Gene3D" id="2.60.40.60">
    <property type="entry name" value="Cadherins"/>
    <property type="match status" value="3"/>
</dbReference>
<evidence type="ECO:0000259" key="16">
    <source>
        <dbReference type="PROSITE" id="PS50268"/>
    </source>
</evidence>
<dbReference type="FunFam" id="2.60.40.60:FF:000194">
    <property type="entry name" value="FAT atypical cadherin 2"/>
    <property type="match status" value="1"/>
</dbReference>
<dbReference type="EMBL" id="OV696694">
    <property type="protein sequence ID" value="CAH1273219.1"/>
    <property type="molecule type" value="Genomic_DNA"/>
</dbReference>
<dbReference type="Gene3D" id="2.160.20.10">
    <property type="entry name" value="Single-stranded right-handed beta-helix, Pectin lyase-like"/>
    <property type="match status" value="1"/>
</dbReference>
<dbReference type="OrthoDB" id="536948at2759"/>
<dbReference type="Pfam" id="PF13229">
    <property type="entry name" value="Beta_helix"/>
    <property type="match status" value="1"/>
</dbReference>
<evidence type="ECO:0000256" key="11">
    <source>
        <dbReference type="PROSITE-ProRule" id="PRU00196"/>
    </source>
</evidence>
<evidence type="ECO:0000256" key="5">
    <source>
        <dbReference type="ARBA" id="ARBA00022989"/>
    </source>
</evidence>
<dbReference type="FunFam" id="3.10.250.10:FF:000016">
    <property type="entry name" value="Scavenger receptor cysteine-rich protein type 12"/>
    <property type="match status" value="1"/>
</dbReference>
<feature type="domain" description="SRCR" evidence="17">
    <location>
        <begin position="747"/>
        <end position="868"/>
    </location>
</feature>
<evidence type="ECO:0000256" key="1">
    <source>
        <dbReference type="ARBA" id="ARBA00004167"/>
    </source>
</evidence>
<keyword evidence="5 13" id="KW-1133">Transmembrane helix</keyword>
<dbReference type="Pfam" id="PF00530">
    <property type="entry name" value="SRCR"/>
    <property type="match status" value="3"/>
</dbReference>
<dbReference type="GO" id="GO:0005509">
    <property type="term" value="F:calcium ion binding"/>
    <property type="evidence" value="ECO:0007669"/>
    <property type="project" value="UniProtKB-UniRule"/>
</dbReference>
<evidence type="ECO:0000256" key="2">
    <source>
        <dbReference type="ARBA" id="ARBA00022692"/>
    </source>
</evidence>
<reference evidence="19" key="1">
    <citation type="submission" date="2022-01" db="EMBL/GenBank/DDBJ databases">
        <authorList>
            <person name="Braso-Vives M."/>
        </authorList>
    </citation>
    <scope>NUCLEOTIDE SEQUENCE</scope>
</reference>
<evidence type="ECO:0000256" key="6">
    <source>
        <dbReference type="ARBA" id="ARBA00023136"/>
    </source>
</evidence>
<dbReference type="PANTHER" id="PTHR47653:SF1">
    <property type="entry name" value="DELETED IN MALIGNANT BRAIN TUMORS 1 PROTEIN"/>
    <property type="match status" value="1"/>
</dbReference>